<keyword evidence="1" id="KW-1133">Transmembrane helix</keyword>
<evidence type="ECO:0000313" key="3">
    <source>
        <dbReference type="Proteomes" id="UP000692954"/>
    </source>
</evidence>
<accession>A0A8S1PWB3</accession>
<keyword evidence="3" id="KW-1185">Reference proteome</keyword>
<protein>
    <recommendedName>
        <fullName evidence="4">DUF1761 domain-containing protein</fullName>
    </recommendedName>
</protein>
<organism evidence="2 3">
    <name type="scientific">Paramecium sonneborni</name>
    <dbReference type="NCBI Taxonomy" id="65129"/>
    <lineage>
        <taxon>Eukaryota</taxon>
        <taxon>Sar</taxon>
        <taxon>Alveolata</taxon>
        <taxon>Ciliophora</taxon>
        <taxon>Intramacronucleata</taxon>
        <taxon>Oligohymenophorea</taxon>
        <taxon>Peniculida</taxon>
        <taxon>Parameciidae</taxon>
        <taxon>Paramecium</taxon>
    </lineage>
</organism>
<keyword evidence="1" id="KW-0472">Membrane</keyword>
<reference evidence="2" key="1">
    <citation type="submission" date="2021-01" db="EMBL/GenBank/DDBJ databases">
        <authorList>
            <consortium name="Genoscope - CEA"/>
            <person name="William W."/>
        </authorList>
    </citation>
    <scope>NUCLEOTIDE SEQUENCE</scope>
</reference>
<name>A0A8S1PWB3_9CILI</name>
<sequence length="138" mass="16464">MIPKLLSILFGTISTMIIGFYWYSVIFRDRYMKEANVKLEKEKENNQQNNQPLFLELAGRLLQACLITIFYNILKLKDERDLILALSLAVFFCISFQVQYYTSKVVWEYKTWNYFVIKMCEQFISFSTLSIIAYIFVK</sequence>
<dbReference type="Pfam" id="PF08570">
    <property type="entry name" value="DUF1761"/>
    <property type="match status" value="1"/>
</dbReference>
<feature type="transmembrane region" description="Helical" evidence="1">
    <location>
        <begin position="6"/>
        <end position="23"/>
    </location>
</feature>
<comment type="caution">
    <text evidence="2">The sequence shown here is derived from an EMBL/GenBank/DDBJ whole genome shotgun (WGS) entry which is preliminary data.</text>
</comment>
<dbReference type="InterPro" id="IPR013879">
    <property type="entry name" value="DUF1761"/>
</dbReference>
<proteinExistence type="predicted"/>
<evidence type="ECO:0000256" key="1">
    <source>
        <dbReference type="SAM" id="Phobius"/>
    </source>
</evidence>
<feature type="transmembrane region" description="Helical" evidence="1">
    <location>
        <begin position="82"/>
        <end position="102"/>
    </location>
</feature>
<keyword evidence="1" id="KW-0812">Transmembrane</keyword>
<evidence type="ECO:0008006" key="4">
    <source>
        <dbReference type="Google" id="ProtNLM"/>
    </source>
</evidence>
<evidence type="ECO:0000313" key="2">
    <source>
        <dbReference type="EMBL" id="CAD8106988.1"/>
    </source>
</evidence>
<dbReference type="EMBL" id="CAJJDN010000088">
    <property type="protein sequence ID" value="CAD8106988.1"/>
    <property type="molecule type" value="Genomic_DNA"/>
</dbReference>
<feature type="transmembrane region" description="Helical" evidence="1">
    <location>
        <begin position="114"/>
        <end position="137"/>
    </location>
</feature>
<dbReference type="Proteomes" id="UP000692954">
    <property type="component" value="Unassembled WGS sequence"/>
</dbReference>
<dbReference type="AlphaFoldDB" id="A0A8S1PWB3"/>
<gene>
    <name evidence="2" type="ORF">PSON_ATCC_30995.1.T0880054</name>
</gene>
<dbReference type="OrthoDB" id="306201at2759"/>